<dbReference type="AlphaFoldDB" id="A0A5C3MU61"/>
<evidence type="ECO:0000313" key="4">
    <source>
        <dbReference type="Proteomes" id="UP000305948"/>
    </source>
</evidence>
<keyword evidence="2" id="KW-0472">Membrane</keyword>
<dbReference type="STRING" id="5364.A0A5C3MU61"/>
<evidence type="ECO:0000256" key="1">
    <source>
        <dbReference type="SAM" id="MobiDB-lite"/>
    </source>
</evidence>
<keyword evidence="2" id="KW-0812">Transmembrane</keyword>
<feature type="transmembrane region" description="Helical" evidence="2">
    <location>
        <begin position="96"/>
        <end position="124"/>
    </location>
</feature>
<keyword evidence="2" id="KW-1133">Transmembrane helix</keyword>
<dbReference type="Proteomes" id="UP000305948">
    <property type="component" value="Unassembled WGS sequence"/>
</dbReference>
<gene>
    <name evidence="3" type="ORF">OE88DRAFT_532383</name>
</gene>
<proteinExistence type="predicted"/>
<sequence length="142" mass="15051">MLSSLRTAPQSRFEEQFKYDVISSNLLSSSLPAPSCARRNAQDTLHVPGHLRSSRETSEDEGAIDITDAPTPSAPAPNSDSVAVAALNSAYLPPSLVAAAAVLALVDAYGIAVLLLSAALYFAYERGQMAFKSRQDPSSIVR</sequence>
<name>A0A5C3MU61_9AGAM</name>
<keyword evidence="4" id="KW-1185">Reference proteome</keyword>
<accession>A0A5C3MU61</accession>
<reference evidence="3 4" key="1">
    <citation type="journal article" date="2019" name="Nat. Ecol. Evol.">
        <title>Megaphylogeny resolves global patterns of mushroom evolution.</title>
        <authorList>
            <person name="Varga T."/>
            <person name="Krizsan K."/>
            <person name="Foldi C."/>
            <person name="Dima B."/>
            <person name="Sanchez-Garcia M."/>
            <person name="Sanchez-Ramirez S."/>
            <person name="Szollosi G.J."/>
            <person name="Szarkandi J.G."/>
            <person name="Papp V."/>
            <person name="Albert L."/>
            <person name="Andreopoulos W."/>
            <person name="Angelini C."/>
            <person name="Antonin V."/>
            <person name="Barry K.W."/>
            <person name="Bougher N.L."/>
            <person name="Buchanan P."/>
            <person name="Buyck B."/>
            <person name="Bense V."/>
            <person name="Catcheside P."/>
            <person name="Chovatia M."/>
            <person name="Cooper J."/>
            <person name="Damon W."/>
            <person name="Desjardin D."/>
            <person name="Finy P."/>
            <person name="Geml J."/>
            <person name="Haridas S."/>
            <person name="Hughes K."/>
            <person name="Justo A."/>
            <person name="Karasinski D."/>
            <person name="Kautmanova I."/>
            <person name="Kiss B."/>
            <person name="Kocsube S."/>
            <person name="Kotiranta H."/>
            <person name="LaButti K.M."/>
            <person name="Lechner B.E."/>
            <person name="Liimatainen K."/>
            <person name="Lipzen A."/>
            <person name="Lukacs Z."/>
            <person name="Mihaltcheva S."/>
            <person name="Morgado L.N."/>
            <person name="Niskanen T."/>
            <person name="Noordeloos M.E."/>
            <person name="Ohm R.A."/>
            <person name="Ortiz-Santana B."/>
            <person name="Ovrebo C."/>
            <person name="Racz N."/>
            <person name="Riley R."/>
            <person name="Savchenko A."/>
            <person name="Shiryaev A."/>
            <person name="Soop K."/>
            <person name="Spirin V."/>
            <person name="Szebenyi C."/>
            <person name="Tomsovsky M."/>
            <person name="Tulloss R.E."/>
            <person name="Uehling J."/>
            <person name="Grigoriev I.V."/>
            <person name="Vagvolgyi C."/>
            <person name="Papp T."/>
            <person name="Martin F.M."/>
            <person name="Miettinen O."/>
            <person name="Hibbett D.S."/>
            <person name="Nagy L.G."/>
        </authorList>
    </citation>
    <scope>NUCLEOTIDE SEQUENCE [LARGE SCALE GENOMIC DNA]</scope>
    <source>
        <strain evidence="3 4">OMC1185</strain>
    </source>
</reference>
<dbReference type="EMBL" id="ML213519">
    <property type="protein sequence ID" value="TFK48483.1"/>
    <property type="molecule type" value="Genomic_DNA"/>
</dbReference>
<evidence type="ECO:0000313" key="3">
    <source>
        <dbReference type="EMBL" id="TFK48483.1"/>
    </source>
</evidence>
<protein>
    <submittedName>
        <fullName evidence="3">Uncharacterized protein</fullName>
    </submittedName>
</protein>
<feature type="region of interest" description="Disordered" evidence="1">
    <location>
        <begin position="42"/>
        <end position="79"/>
    </location>
</feature>
<organism evidence="3 4">
    <name type="scientific">Heliocybe sulcata</name>
    <dbReference type="NCBI Taxonomy" id="5364"/>
    <lineage>
        <taxon>Eukaryota</taxon>
        <taxon>Fungi</taxon>
        <taxon>Dikarya</taxon>
        <taxon>Basidiomycota</taxon>
        <taxon>Agaricomycotina</taxon>
        <taxon>Agaricomycetes</taxon>
        <taxon>Gloeophyllales</taxon>
        <taxon>Gloeophyllaceae</taxon>
        <taxon>Heliocybe</taxon>
    </lineage>
</organism>
<evidence type="ECO:0000256" key="2">
    <source>
        <dbReference type="SAM" id="Phobius"/>
    </source>
</evidence>